<feature type="transmembrane region" description="Helical" evidence="1">
    <location>
        <begin position="68"/>
        <end position="86"/>
    </location>
</feature>
<keyword evidence="1" id="KW-0812">Transmembrane</keyword>
<gene>
    <name evidence="2" type="ORF">SAMN04487861_12028</name>
</gene>
<evidence type="ECO:0000256" key="1">
    <source>
        <dbReference type="SAM" id="Phobius"/>
    </source>
</evidence>
<reference evidence="2 3" key="1">
    <citation type="submission" date="2016-10" db="EMBL/GenBank/DDBJ databases">
        <authorList>
            <person name="de Groot N.N."/>
        </authorList>
    </citation>
    <scope>NUCLEOTIDE SEQUENCE [LARGE SCALE GENOMIC DNA]</scope>
    <source>
        <strain evidence="2 3">Z108</strain>
    </source>
</reference>
<evidence type="ECO:0000313" key="2">
    <source>
        <dbReference type="EMBL" id="SFI18995.1"/>
    </source>
</evidence>
<feature type="transmembrane region" description="Helical" evidence="1">
    <location>
        <begin position="6"/>
        <end position="31"/>
    </location>
</feature>
<keyword evidence="1" id="KW-0472">Membrane</keyword>
<dbReference type="EMBL" id="FOQK01000020">
    <property type="protein sequence ID" value="SFI18995.1"/>
    <property type="molecule type" value="Genomic_DNA"/>
</dbReference>
<accession>A0A1I3G671</accession>
<feature type="transmembrane region" description="Helical" evidence="1">
    <location>
        <begin position="145"/>
        <end position="165"/>
    </location>
</feature>
<proteinExistence type="predicted"/>
<dbReference type="AlphaFoldDB" id="A0A1I3G671"/>
<keyword evidence="1" id="KW-1133">Transmembrane helix</keyword>
<evidence type="ECO:0000313" key="3">
    <source>
        <dbReference type="Proteomes" id="UP000183639"/>
    </source>
</evidence>
<protein>
    <submittedName>
        <fullName evidence="2">Uncharacterized protein</fullName>
    </submittedName>
</protein>
<dbReference type="Proteomes" id="UP000183639">
    <property type="component" value="Unassembled WGS sequence"/>
</dbReference>
<feature type="transmembrane region" description="Helical" evidence="1">
    <location>
        <begin position="107"/>
        <end position="125"/>
    </location>
</feature>
<sequence length="170" mass="19698">MLPMSNAAGLAVVFVFFMTILYVASVLFIFIKRIITKYFRILLAIFLFSPIFSAIVSLSTAFESNICLILSLYFSFSISIIILYDYKKNSLNDNQKKLISCYSKKFYNNYLSIIFFIMSLIFYPLIWGLTTYFITGTIFVKTNTIAFTVAYFALIGLLFICARIIRKYFL</sequence>
<feature type="transmembrane region" description="Helical" evidence="1">
    <location>
        <begin position="38"/>
        <end position="62"/>
    </location>
</feature>
<organism evidence="2 3">
    <name type="scientific">Selenomonas ruminantium</name>
    <dbReference type="NCBI Taxonomy" id="971"/>
    <lineage>
        <taxon>Bacteria</taxon>
        <taxon>Bacillati</taxon>
        <taxon>Bacillota</taxon>
        <taxon>Negativicutes</taxon>
        <taxon>Selenomonadales</taxon>
        <taxon>Selenomonadaceae</taxon>
        <taxon>Selenomonas</taxon>
    </lineage>
</organism>
<name>A0A1I3G671_SELRU</name>